<feature type="transmembrane region" description="Helical" evidence="1">
    <location>
        <begin position="180"/>
        <end position="199"/>
    </location>
</feature>
<dbReference type="STRING" id="39946.A2X016"/>
<dbReference type="Gene3D" id="2.60.110.10">
    <property type="entry name" value="Thaumatin"/>
    <property type="match status" value="1"/>
</dbReference>
<feature type="transmembrane region" description="Helical" evidence="1">
    <location>
        <begin position="219"/>
        <end position="239"/>
    </location>
</feature>
<feature type="signal peptide" evidence="2">
    <location>
        <begin position="1"/>
        <end position="23"/>
    </location>
</feature>
<name>A2X016_ORYSI</name>
<dbReference type="PRINTS" id="PR00347">
    <property type="entry name" value="THAUMATIN"/>
</dbReference>
<keyword evidence="2" id="KW-0732">Signal</keyword>
<dbReference type="AlphaFoldDB" id="A2X016"/>
<dbReference type="SUPFAM" id="SSF49870">
    <property type="entry name" value="Osmotin, thaumatin-like protein"/>
    <property type="match status" value="1"/>
</dbReference>
<proteinExistence type="predicted"/>
<dbReference type="EMBL" id="CM000127">
    <property type="protein sequence ID" value="EAY84176.1"/>
    <property type="molecule type" value="Genomic_DNA"/>
</dbReference>
<feature type="transmembrane region" description="Helical" evidence="1">
    <location>
        <begin position="140"/>
        <end position="159"/>
    </location>
</feature>
<dbReference type="PROSITE" id="PS51367">
    <property type="entry name" value="THAUMATIN_2"/>
    <property type="match status" value="1"/>
</dbReference>
<dbReference type="PANTHER" id="PTHR31048">
    <property type="entry name" value="OS03G0233200 PROTEIN"/>
    <property type="match status" value="1"/>
</dbReference>
<dbReference type="GO" id="GO:0016705">
    <property type="term" value="F:oxidoreductase activity, acting on paired donors, with incorporation or reduction of molecular oxygen"/>
    <property type="evidence" value="ECO:0007669"/>
    <property type="project" value="InterPro"/>
</dbReference>
<protein>
    <submittedName>
        <fullName evidence="3">Uncharacterized protein</fullName>
    </submittedName>
</protein>
<dbReference type="Proteomes" id="UP000007015">
    <property type="component" value="Chromosome 2"/>
</dbReference>
<keyword evidence="1" id="KW-1133">Transmembrane helix</keyword>
<dbReference type="InterPro" id="IPR037176">
    <property type="entry name" value="Osmotin/thaumatin-like_sf"/>
</dbReference>
<dbReference type="SMART" id="SM00205">
    <property type="entry name" value="THN"/>
    <property type="match status" value="1"/>
</dbReference>
<organism evidence="3 4">
    <name type="scientific">Oryza sativa subsp. indica</name>
    <name type="common">Rice</name>
    <dbReference type="NCBI Taxonomy" id="39946"/>
    <lineage>
        <taxon>Eukaryota</taxon>
        <taxon>Viridiplantae</taxon>
        <taxon>Streptophyta</taxon>
        <taxon>Embryophyta</taxon>
        <taxon>Tracheophyta</taxon>
        <taxon>Spermatophyta</taxon>
        <taxon>Magnoliopsida</taxon>
        <taxon>Liliopsida</taxon>
        <taxon>Poales</taxon>
        <taxon>Poaceae</taxon>
        <taxon>BOP clade</taxon>
        <taxon>Oryzoideae</taxon>
        <taxon>Oryzeae</taxon>
        <taxon>Oryzinae</taxon>
        <taxon>Oryza</taxon>
        <taxon>Oryza sativa</taxon>
    </lineage>
</organism>
<keyword evidence="1" id="KW-0472">Membrane</keyword>
<keyword evidence="1" id="KW-0812">Transmembrane</keyword>
<sequence length="324" mass="34663">MEFGRSPALLLLVGFLWSQLQFGAESAGTTVFTLRNNCTYTVWPTTLSGNTAVAIGGGGFELSPGANVSFLAPDGWSGRLWARTDCAPSGTASLACATGDFGGVVSCSLGGAPPVTLAEFTLGSADGKDLYDARAVAMDLTITSLVAACLSMAVLFVATKMIQQRPRTLYLYEKENKEEELLLPPVMSVVSVLTAYLPTLIAKGLPAVIHDLHSRLGSVFTVSVFGLKKVTLLVTAHFFQASESEIRQSNIYKVTVPVFGRGVLYDVDLATRSRQISFCTDSIKPINLRGHVDSMVHEVEVSNMQTLYVILQLVGLLVSSMHAC</sequence>
<evidence type="ECO:0000256" key="2">
    <source>
        <dbReference type="SAM" id="SignalP"/>
    </source>
</evidence>
<dbReference type="InterPro" id="IPR036396">
    <property type="entry name" value="Cyt_P450_sf"/>
</dbReference>
<evidence type="ECO:0000256" key="1">
    <source>
        <dbReference type="SAM" id="Phobius"/>
    </source>
</evidence>
<feature type="chain" id="PRO_5002648099" evidence="2">
    <location>
        <begin position="24"/>
        <end position="324"/>
    </location>
</feature>
<dbReference type="Gene3D" id="1.10.630.10">
    <property type="entry name" value="Cytochrome P450"/>
    <property type="match status" value="1"/>
</dbReference>
<accession>A2X016</accession>
<reference evidence="3 4" key="1">
    <citation type="journal article" date="2005" name="PLoS Biol.">
        <title>The genomes of Oryza sativa: a history of duplications.</title>
        <authorList>
            <person name="Yu J."/>
            <person name="Wang J."/>
            <person name="Lin W."/>
            <person name="Li S."/>
            <person name="Li H."/>
            <person name="Zhou J."/>
            <person name="Ni P."/>
            <person name="Dong W."/>
            <person name="Hu S."/>
            <person name="Zeng C."/>
            <person name="Zhang J."/>
            <person name="Zhang Y."/>
            <person name="Li R."/>
            <person name="Xu Z."/>
            <person name="Li S."/>
            <person name="Li X."/>
            <person name="Zheng H."/>
            <person name="Cong L."/>
            <person name="Lin L."/>
            <person name="Yin J."/>
            <person name="Geng J."/>
            <person name="Li G."/>
            <person name="Shi J."/>
            <person name="Liu J."/>
            <person name="Lv H."/>
            <person name="Li J."/>
            <person name="Wang J."/>
            <person name="Deng Y."/>
            <person name="Ran L."/>
            <person name="Shi X."/>
            <person name="Wang X."/>
            <person name="Wu Q."/>
            <person name="Li C."/>
            <person name="Ren X."/>
            <person name="Wang J."/>
            <person name="Wang X."/>
            <person name="Li D."/>
            <person name="Liu D."/>
            <person name="Zhang X."/>
            <person name="Ji Z."/>
            <person name="Zhao W."/>
            <person name="Sun Y."/>
            <person name="Zhang Z."/>
            <person name="Bao J."/>
            <person name="Han Y."/>
            <person name="Dong L."/>
            <person name="Ji J."/>
            <person name="Chen P."/>
            <person name="Wu S."/>
            <person name="Liu J."/>
            <person name="Xiao Y."/>
            <person name="Bu D."/>
            <person name="Tan J."/>
            <person name="Yang L."/>
            <person name="Ye C."/>
            <person name="Zhang J."/>
            <person name="Xu J."/>
            <person name="Zhou Y."/>
            <person name="Yu Y."/>
            <person name="Zhang B."/>
            <person name="Zhuang S."/>
            <person name="Wei H."/>
            <person name="Liu B."/>
            <person name="Lei M."/>
            <person name="Yu H."/>
            <person name="Li Y."/>
            <person name="Xu H."/>
            <person name="Wei S."/>
            <person name="He X."/>
            <person name="Fang L."/>
            <person name="Zhang Z."/>
            <person name="Zhang Y."/>
            <person name="Huang X."/>
            <person name="Su Z."/>
            <person name="Tong W."/>
            <person name="Li J."/>
            <person name="Tong Z."/>
            <person name="Li S."/>
            <person name="Ye J."/>
            <person name="Wang L."/>
            <person name="Fang L."/>
            <person name="Lei T."/>
            <person name="Chen C."/>
            <person name="Chen H."/>
            <person name="Xu Z."/>
            <person name="Li H."/>
            <person name="Huang H."/>
            <person name="Zhang F."/>
            <person name="Xu H."/>
            <person name="Li N."/>
            <person name="Zhao C."/>
            <person name="Li S."/>
            <person name="Dong L."/>
            <person name="Huang Y."/>
            <person name="Li L."/>
            <person name="Xi Y."/>
            <person name="Qi Q."/>
            <person name="Li W."/>
            <person name="Zhang B."/>
            <person name="Hu W."/>
            <person name="Zhang Y."/>
            <person name="Tian X."/>
            <person name="Jiao Y."/>
            <person name="Liang X."/>
            <person name="Jin J."/>
            <person name="Gao L."/>
            <person name="Zheng W."/>
            <person name="Hao B."/>
            <person name="Liu S."/>
            <person name="Wang W."/>
            <person name="Yuan L."/>
            <person name="Cao M."/>
            <person name="McDermott J."/>
            <person name="Samudrala R."/>
            <person name="Wang J."/>
            <person name="Wong G.K."/>
            <person name="Yang H."/>
        </authorList>
    </citation>
    <scope>NUCLEOTIDE SEQUENCE [LARGE SCALE GENOMIC DNA]</scope>
    <source>
        <strain evidence="4">cv. 93-11</strain>
    </source>
</reference>
<dbReference type="Gramene" id="BGIOSGA007373-TA">
    <property type="protein sequence ID" value="BGIOSGA007373-PA"/>
    <property type="gene ID" value="BGIOSGA007373"/>
</dbReference>
<evidence type="ECO:0000313" key="3">
    <source>
        <dbReference type="EMBL" id="EAY84176.1"/>
    </source>
</evidence>
<gene>
    <name evidence="3" type="ORF">OsI_05555</name>
</gene>
<dbReference type="Pfam" id="PF00314">
    <property type="entry name" value="Thaumatin"/>
    <property type="match status" value="1"/>
</dbReference>
<keyword evidence="4" id="KW-1185">Reference proteome</keyword>
<evidence type="ECO:0000313" key="4">
    <source>
        <dbReference type="Proteomes" id="UP000007015"/>
    </source>
</evidence>
<dbReference type="GO" id="GO:0004497">
    <property type="term" value="F:monooxygenase activity"/>
    <property type="evidence" value="ECO:0007669"/>
    <property type="project" value="InterPro"/>
</dbReference>
<dbReference type="GO" id="GO:0005506">
    <property type="term" value="F:iron ion binding"/>
    <property type="evidence" value="ECO:0007669"/>
    <property type="project" value="InterPro"/>
</dbReference>
<dbReference type="GO" id="GO:0020037">
    <property type="term" value="F:heme binding"/>
    <property type="evidence" value="ECO:0007669"/>
    <property type="project" value="InterPro"/>
</dbReference>
<dbReference type="HOGENOM" id="CLU_858903_0_0_1"/>
<dbReference type="InterPro" id="IPR001938">
    <property type="entry name" value="Thaumatin"/>
</dbReference>